<evidence type="ECO:0000259" key="2">
    <source>
        <dbReference type="Pfam" id="PF08386"/>
    </source>
</evidence>
<reference evidence="4" key="1">
    <citation type="journal article" date="2019" name="Int. J. Syst. Evol. Microbiol.">
        <title>The Global Catalogue of Microorganisms (GCM) 10K type strain sequencing project: providing services to taxonomists for standard genome sequencing and annotation.</title>
        <authorList>
            <consortium name="The Broad Institute Genomics Platform"/>
            <consortium name="The Broad Institute Genome Sequencing Center for Infectious Disease"/>
            <person name="Wu L."/>
            <person name="Ma J."/>
        </authorList>
    </citation>
    <scope>NUCLEOTIDE SEQUENCE [LARGE SCALE GENOMIC DNA]</scope>
    <source>
        <strain evidence="4">NBRC 108730</strain>
    </source>
</reference>
<evidence type="ECO:0000313" key="3">
    <source>
        <dbReference type="EMBL" id="GMA86600.1"/>
    </source>
</evidence>
<dbReference type="EMBL" id="BSUZ01000001">
    <property type="protein sequence ID" value="GMA86600.1"/>
    <property type="molecule type" value="Genomic_DNA"/>
</dbReference>
<evidence type="ECO:0000256" key="1">
    <source>
        <dbReference type="SAM" id="MobiDB-lite"/>
    </source>
</evidence>
<dbReference type="InterPro" id="IPR013595">
    <property type="entry name" value="Pept_S33_TAP-like_C"/>
</dbReference>
<gene>
    <name evidence="3" type="ORF">GCM10025868_18500</name>
</gene>
<protein>
    <recommendedName>
        <fullName evidence="2">Peptidase S33 tripeptidyl aminopeptidase-like C-terminal domain-containing protein</fullName>
    </recommendedName>
</protein>
<organism evidence="3 4">
    <name type="scientific">Angustibacter aerolatus</name>
    <dbReference type="NCBI Taxonomy" id="1162965"/>
    <lineage>
        <taxon>Bacteria</taxon>
        <taxon>Bacillati</taxon>
        <taxon>Actinomycetota</taxon>
        <taxon>Actinomycetes</taxon>
        <taxon>Kineosporiales</taxon>
        <taxon>Kineosporiaceae</taxon>
    </lineage>
</organism>
<accession>A0ABQ6JH94</accession>
<name>A0ABQ6JH94_9ACTN</name>
<feature type="region of interest" description="Disordered" evidence="1">
    <location>
        <begin position="68"/>
        <end position="87"/>
    </location>
</feature>
<dbReference type="Gene3D" id="3.40.50.1820">
    <property type="entry name" value="alpha/beta hydrolase"/>
    <property type="match status" value="1"/>
</dbReference>
<dbReference type="Pfam" id="PF08386">
    <property type="entry name" value="Abhydrolase_4"/>
    <property type="match status" value="1"/>
</dbReference>
<keyword evidence="4" id="KW-1185">Reference proteome</keyword>
<dbReference type="Proteomes" id="UP001157017">
    <property type="component" value="Unassembled WGS sequence"/>
</dbReference>
<proteinExistence type="predicted"/>
<comment type="caution">
    <text evidence="3">The sequence shown here is derived from an EMBL/GenBank/DDBJ whole genome shotgun (WGS) entry which is preliminary data.</text>
</comment>
<sequence>MAGAAAGPEPGCAAAAATCCCRLSDALSDRGPNGYNSNQNTVIYAVNCLDRPDRRSTKQIEATVAPFTRRRRPGARSSPGASLPCTVWPVRGDGEPAPIHATGSGPIVVVGTTRDPATPYAWAQGLAKELDAGHLLTYVGDGHTAYRRGSRCIDSAIDAYYLRGDLPADGTRCS</sequence>
<dbReference type="InterPro" id="IPR029058">
    <property type="entry name" value="AB_hydrolase_fold"/>
</dbReference>
<feature type="domain" description="Peptidase S33 tripeptidyl aminopeptidase-like C-terminal" evidence="2">
    <location>
        <begin position="83"/>
        <end position="173"/>
    </location>
</feature>
<evidence type="ECO:0000313" key="4">
    <source>
        <dbReference type="Proteomes" id="UP001157017"/>
    </source>
</evidence>